<protein>
    <submittedName>
        <fullName evidence="7">ADP-ribosylation factor GTPase-activating protein AGD14</fullName>
    </submittedName>
</protein>
<dbReference type="AlphaFoldDB" id="A0AAD8IF98"/>
<dbReference type="PANTHER" id="PTHR46085">
    <property type="entry name" value="ARFGAP/RECO-RELATED"/>
    <property type="match status" value="1"/>
</dbReference>
<feature type="compositionally biased region" description="Low complexity" evidence="5">
    <location>
        <begin position="433"/>
        <end position="478"/>
    </location>
</feature>
<dbReference type="PANTHER" id="PTHR46085:SF16">
    <property type="entry name" value="ARFGAP_RECO-LIKE ZINC FINGER DOMAIN-CONTAINING PROTEIN"/>
    <property type="match status" value="1"/>
</dbReference>
<feature type="region of interest" description="Disordered" evidence="5">
    <location>
        <begin position="691"/>
        <end position="721"/>
    </location>
</feature>
<feature type="region of interest" description="Disordered" evidence="5">
    <location>
        <begin position="426"/>
        <end position="573"/>
    </location>
</feature>
<dbReference type="Gene3D" id="1.10.220.150">
    <property type="entry name" value="Arf GTPase activating protein"/>
    <property type="match status" value="1"/>
</dbReference>
<dbReference type="PRINTS" id="PR00405">
    <property type="entry name" value="REVINTRACTNG"/>
</dbReference>
<evidence type="ECO:0000256" key="5">
    <source>
        <dbReference type="SAM" id="MobiDB-lite"/>
    </source>
</evidence>
<evidence type="ECO:0000256" key="2">
    <source>
        <dbReference type="ARBA" id="ARBA00022771"/>
    </source>
</evidence>
<dbReference type="Proteomes" id="UP001237642">
    <property type="component" value="Unassembled WGS sequence"/>
</dbReference>
<feature type="domain" description="Arf-GAP" evidence="6">
    <location>
        <begin position="12"/>
        <end position="137"/>
    </location>
</feature>
<name>A0AAD8IF98_9APIA</name>
<dbReference type="InterPro" id="IPR038508">
    <property type="entry name" value="ArfGAP_dom_sf"/>
</dbReference>
<organism evidence="7 8">
    <name type="scientific">Heracleum sosnowskyi</name>
    <dbReference type="NCBI Taxonomy" id="360622"/>
    <lineage>
        <taxon>Eukaryota</taxon>
        <taxon>Viridiplantae</taxon>
        <taxon>Streptophyta</taxon>
        <taxon>Embryophyta</taxon>
        <taxon>Tracheophyta</taxon>
        <taxon>Spermatophyta</taxon>
        <taxon>Magnoliopsida</taxon>
        <taxon>eudicotyledons</taxon>
        <taxon>Gunneridae</taxon>
        <taxon>Pentapetalae</taxon>
        <taxon>asterids</taxon>
        <taxon>campanulids</taxon>
        <taxon>Apiales</taxon>
        <taxon>Apiaceae</taxon>
        <taxon>Apioideae</taxon>
        <taxon>apioid superclade</taxon>
        <taxon>Tordylieae</taxon>
        <taxon>Tordyliinae</taxon>
        <taxon>Heracleum</taxon>
    </lineage>
</organism>
<comment type="caution">
    <text evidence="7">The sequence shown here is derived from an EMBL/GenBank/DDBJ whole genome shotgun (WGS) entry which is preliminary data.</text>
</comment>
<dbReference type="CDD" id="cd08838">
    <property type="entry name" value="ArfGap_AGFG"/>
    <property type="match status" value="1"/>
</dbReference>
<dbReference type="PROSITE" id="PS50115">
    <property type="entry name" value="ARFGAP"/>
    <property type="match status" value="1"/>
</dbReference>
<dbReference type="InterPro" id="IPR001164">
    <property type="entry name" value="ArfGAP_dom"/>
</dbReference>
<keyword evidence="3" id="KW-0862">Zinc</keyword>
<feature type="region of interest" description="Disordered" evidence="5">
    <location>
        <begin position="310"/>
        <end position="378"/>
    </location>
</feature>
<sequence>MSQRKREEERRERVIRGLLKLPENKRCINCNQLGPQYVCTTFLTFVCTTCSGVHREFSHRVKSVSMAKFNSEEVTALQAAGNERARQIYLKAWDPERNTHPNGSDIHKIRDFIRHVYVDRRYTGARSFGMHTMQKSESGHKGNFYEKHFFEKSGLGSREDFYERRYHERSSSSVRSDRNYRDYFDDRCNRNYIHGKDYKNAEGSSPDSIYERYGTLRSRSAARFEIVDNRNQNDRYGRRSQSFRIFGSDTSMSPEPLRITEKADNMASESQKITEKASLPVLRPLKDIMGESPPTLQVSDLPKAIKAKDANGAAYDQKESFTDRHGSADVKADDNKAATASGLIQYDNKSESPDTSTKGQTESGSSIQSWPMRKTNDPPSVNTVEYLLFELSGLQVGNASENPISNAASLTSPVTLSTSALASSAKPVASSIVPTDSSTPVASSAVPKASSNEPVTSSTTTTGNVLTPRTSPRTTVTPAGEAAAASSSVDNTQNPLSSVYTVSRTSPTGINRSTSPQGAPTFEAFFDQPMPSLSAPTAQKAPGYASANQSSQAVSEAAPTTASPGNGSKSTERKELPAELFTFSYPSYAAPINNWQPRPPYVVGYGMQYAPSPNVTAFHGSAKSRNPFDIGDDSGPVQGAMSSSIASFPGAIAQMSPHAGLQPQPSPFAYRLPPESPSYATYMSTGGYMGQQLPYNTSSPRPQGIGSLGGNDNGNTSFASLNPIQHSTGAYSNNLIPKASNSFSSAGGNPFA</sequence>
<keyword evidence="8" id="KW-1185">Reference proteome</keyword>
<dbReference type="FunFam" id="1.10.220.150:FF:000005">
    <property type="entry name" value="Arf-GAP domain and FG repeat-containing protein 1"/>
    <property type="match status" value="1"/>
</dbReference>
<evidence type="ECO:0000259" key="6">
    <source>
        <dbReference type="PROSITE" id="PS50115"/>
    </source>
</evidence>
<gene>
    <name evidence="7" type="ORF">POM88_020530</name>
</gene>
<dbReference type="GO" id="GO:0005096">
    <property type="term" value="F:GTPase activator activity"/>
    <property type="evidence" value="ECO:0007669"/>
    <property type="project" value="InterPro"/>
</dbReference>
<dbReference type="SMART" id="SM00105">
    <property type="entry name" value="ArfGap"/>
    <property type="match status" value="1"/>
</dbReference>
<keyword evidence="1" id="KW-0479">Metal-binding</keyword>
<feature type="compositionally biased region" description="Polar residues" evidence="5">
    <location>
        <begin position="485"/>
        <end position="518"/>
    </location>
</feature>
<dbReference type="Pfam" id="PF01412">
    <property type="entry name" value="ArfGap"/>
    <property type="match status" value="1"/>
</dbReference>
<evidence type="ECO:0000256" key="4">
    <source>
        <dbReference type="PROSITE-ProRule" id="PRU00288"/>
    </source>
</evidence>
<dbReference type="InterPro" id="IPR037278">
    <property type="entry name" value="ARFGAP/RecO"/>
</dbReference>
<feature type="compositionally biased region" description="Basic and acidic residues" evidence="5">
    <location>
        <begin position="316"/>
        <end position="336"/>
    </location>
</feature>
<evidence type="ECO:0000256" key="1">
    <source>
        <dbReference type="ARBA" id="ARBA00022723"/>
    </source>
</evidence>
<feature type="compositionally biased region" description="Polar residues" evidence="5">
    <location>
        <begin position="546"/>
        <end position="569"/>
    </location>
</feature>
<dbReference type="EMBL" id="JAUIZM010000005">
    <property type="protein sequence ID" value="KAK1382795.1"/>
    <property type="molecule type" value="Genomic_DNA"/>
</dbReference>
<evidence type="ECO:0000313" key="8">
    <source>
        <dbReference type="Proteomes" id="UP001237642"/>
    </source>
</evidence>
<evidence type="ECO:0000256" key="3">
    <source>
        <dbReference type="ARBA" id="ARBA00022833"/>
    </source>
</evidence>
<dbReference type="GO" id="GO:0008270">
    <property type="term" value="F:zinc ion binding"/>
    <property type="evidence" value="ECO:0007669"/>
    <property type="project" value="UniProtKB-KW"/>
</dbReference>
<reference evidence="7" key="2">
    <citation type="submission" date="2023-05" db="EMBL/GenBank/DDBJ databases">
        <authorList>
            <person name="Schelkunov M.I."/>
        </authorList>
    </citation>
    <scope>NUCLEOTIDE SEQUENCE</scope>
    <source>
        <strain evidence="7">Hsosn_3</strain>
        <tissue evidence="7">Leaf</tissue>
    </source>
</reference>
<proteinExistence type="predicted"/>
<keyword evidence="2 4" id="KW-0863">Zinc-finger</keyword>
<dbReference type="SUPFAM" id="SSF57863">
    <property type="entry name" value="ArfGap/RecO-like zinc finger"/>
    <property type="match status" value="1"/>
</dbReference>
<reference evidence="7" key="1">
    <citation type="submission" date="2023-02" db="EMBL/GenBank/DDBJ databases">
        <title>Genome of toxic invasive species Heracleum sosnowskyi carries increased number of genes despite the absence of recent whole-genome duplications.</title>
        <authorList>
            <person name="Schelkunov M."/>
            <person name="Shtratnikova V."/>
            <person name="Makarenko M."/>
            <person name="Klepikova A."/>
            <person name="Omelchenko D."/>
            <person name="Novikova G."/>
            <person name="Obukhova E."/>
            <person name="Bogdanov V."/>
            <person name="Penin A."/>
            <person name="Logacheva M."/>
        </authorList>
    </citation>
    <scope>NUCLEOTIDE SEQUENCE</scope>
    <source>
        <strain evidence="7">Hsosn_3</strain>
        <tissue evidence="7">Leaf</tissue>
    </source>
</reference>
<feature type="compositionally biased region" description="Polar residues" evidence="5">
    <location>
        <begin position="353"/>
        <end position="369"/>
    </location>
</feature>
<dbReference type="InterPro" id="IPR044820">
    <property type="entry name" value="AGD14-like"/>
</dbReference>
<accession>A0AAD8IF98</accession>
<evidence type="ECO:0000313" key="7">
    <source>
        <dbReference type="EMBL" id="KAK1382795.1"/>
    </source>
</evidence>